<keyword evidence="12" id="KW-1185">Reference proteome</keyword>
<comment type="subcellular location">
    <subcellularLocation>
        <location evidence="1">Secreted</location>
    </subcellularLocation>
</comment>
<dbReference type="Pfam" id="PF00082">
    <property type="entry name" value="Peptidase_S8"/>
    <property type="match status" value="1"/>
</dbReference>
<dbReference type="InterPro" id="IPR023828">
    <property type="entry name" value="Peptidase_S8_Ser-AS"/>
</dbReference>
<dbReference type="PANTHER" id="PTHR43806">
    <property type="entry name" value="PEPTIDASE S8"/>
    <property type="match status" value="1"/>
</dbReference>
<evidence type="ECO:0000313" key="12">
    <source>
        <dbReference type="Proteomes" id="UP001219957"/>
    </source>
</evidence>
<dbReference type="SUPFAM" id="SSF52743">
    <property type="entry name" value="Subtilisin-like"/>
    <property type="match status" value="1"/>
</dbReference>
<evidence type="ECO:0000256" key="7">
    <source>
        <dbReference type="PROSITE-ProRule" id="PRU01240"/>
    </source>
</evidence>
<evidence type="ECO:0000256" key="8">
    <source>
        <dbReference type="SAM" id="SignalP"/>
    </source>
</evidence>
<dbReference type="Gene3D" id="3.40.50.200">
    <property type="entry name" value="Peptidase S8/S53 domain"/>
    <property type="match status" value="1"/>
</dbReference>
<keyword evidence="6 7" id="KW-0720">Serine protease</keyword>
<dbReference type="InterPro" id="IPR013783">
    <property type="entry name" value="Ig-like_fold"/>
</dbReference>
<dbReference type="PROSITE" id="PS00137">
    <property type="entry name" value="SUBTILASE_HIS"/>
    <property type="match status" value="1"/>
</dbReference>
<proteinExistence type="inferred from homology"/>
<keyword evidence="8" id="KW-0732">Signal</keyword>
<keyword evidence="4 7" id="KW-0645">Protease</keyword>
<dbReference type="EMBL" id="CP109617">
    <property type="protein sequence ID" value="WED55869.1"/>
    <property type="molecule type" value="Genomic_DNA"/>
</dbReference>
<dbReference type="PROSITE" id="PS51892">
    <property type="entry name" value="SUBTILASE"/>
    <property type="match status" value="1"/>
</dbReference>
<dbReference type="CDD" id="cd07484">
    <property type="entry name" value="Peptidases_S8_Thermitase_like"/>
    <property type="match status" value="1"/>
</dbReference>
<evidence type="ECO:0000256" key="4">
    <source>
        <dbReference type="ARBA" id="ARBA00022670"/>
    </source>
</evidence>
<dbReference type="InterPro" id="IPR022398">
    <property type="entry name" value="Peptidase_S8_His-AS"/>
</dbReference>
<feature type="chain" id="PRO_5045819285" evidence="8">
    <location>
        <begin position="28"/>
        <end position="895"/>
    </location>
</feature>
<feature type="signal peptide" evidence="8">
    <location>
        <begin position="1"/>
        <end position="27"/>
    </location>
</feature>
<dbReference type="InterPro" id="IPR041498">
    <property type="entry name" value="Big_6"/>
</dbReference>
<dbReference type="Pfam" id="PF17936">
    <property type="entry name" value="Big_6"/>
    <property type="match status" value="1"/>
</dbReference>
<dbReference type="PRINTS" id="PR00723">
    <property type="entry name" value="SUBTILISIN"/>
</dbReference>
<dbReference type="PANTHER" id="PTHR43806:SF11">
    <property type="entry name" value="CEREVISIN-RELATED"/>
    <property type="match status" value="1"/>
</dbReference>
<protein>
    <submittedName>
        <fullName evidence="11">Peptidase S8</fullName>
    </submittedName>
</protein>
<keyword evidence="5 7" id="KW-0378">Hydrolase</keyword>
<evidence type="ECO:0000256" key="3">
    <source>
        <dbReference type="ARBA" id="ARBA00022525"/>
    </source>
</evidence>
<dbReference type="PROSITE" id="PS00138">
    <property type="entry name" value="SUBTILASE_SER"/>
    <property type="match status" value="1"/>
</dbReference>
<gene>
    <name evidence="11" type="ORF">OE059_03145</name>
</gene>
<evidence type="ECO:0000259" key="10">
    <source>
        <dbReference type="Pfam" id="PF17936"/>
    </source>
</evidence>
<dbReference type="InterPro" id="IPR036852">
    <property type="entry name" value="Peptidase_S8/S53_dom_sf"/>
</dbReference>
<feature type="active site" description="Charge relay system" evidence="7">
    <location>
        <position position="496"/>
    </location>
</feature>
<accession>A0ABY8B162</accession>
<evidence type="ECO:0000256" key="1">
    <source>
        <dbReference type="ARBA" id="ARBA00004613"/>
    </source>
</evidence>
<feature type="active site" description="Charge relay system" evidence="7">
    <location>
        <position position="459"/>
    </location>
</feature>
<keyword evidence="3" id="KW-0964">Secreted</keyword>
<name>A0ABY8B162_9BACL</name>
<evidence type="ECO:0000259" key="9">
    <source>
        <dbReference type="Pfam" id="PF00082"/>
    </source>
</evidence>
<sequence length="895" mass="96131">MKARFKQFVAMVTVLVLVLSFLPPALADSGNGMTNATLLTPGEAVEFTTGTDPVNTYWFKMERETSAMTHMEVTFESSKLANISVYPSADMAAKDETFDRYRASATKEEEEQTAKIDFPFAWEGPYYIKVEYMPMELGEEIPGEEIPGDVLPVDGEEPTDPGMPDLASDIKLVVNPVKLPVKYEQVGGDMCAVESIVQPAPERDSMLKLIRRVQSEVLGTSQEGRDLSALYYRASPYIVKAITFDGEKRKAALTDLKTLRPLLTALVDKKAYTLKTQDAAAINRLHALVDASVPAALQGEIGEIATALEMDSLAGTPVTDLFGKVGMTIQTDGSDAPRYIVKYKSSPNTSIGKMNAMSDVSAERIAIGKPSDYFALVDVEEASTKMQAQAKSTLESDRNVEYIEPVQTYQSFATDVSLDYQWAINQKSVLEPFANAGIGLDKYEALNLPKRSIKVAVLDTGVDHRLLDLKGKVDVANAKNFVDPNGEGDAIDDHGHGTHVAGVIGATRDNGVSMRGIVPNVSILPVKVLDAGGSGDTDQIALGIKYAVDAGAKVINMSLGGNESRTLGYMLKYAYDRGVVIVAATGNDAQSRVSYPASSKYTISVGATNAFGIVSDYSNYGIGVDVVAPGSKVASLVPDGNVVYMDGTSMATPHVAAAVALLKSYHPDLSVEDVRTLLQRTADPIAFSGGDAPYDPRMSDGFEYVLEELGMTLPAYYNPVSGFGKANVYRAESMLKLNASGANAQDNSTTFKAKVTSGTTVRVYKGEKLIGRGTSKQTMAAFSIQPQKAGAVLRVVYTNGKYETSERVVVKAGARPGQPTVNTLRSGAKSVTGRGEVGMRVVVRNSNYQLLGRGTVLPNGTFSVKTRALKKGETINVHIEDLKGRPGKMSKTIVR</sequence>
<dbReference type="Gene3D" id="2.60.40.10">
    <property type="entry name" value="Immunoglobulins"/>
    <property type="match status" value="1"/>
</dbReference>
<evidence type="ECO:0000256" key="2">
    <source>
        <dbReference type="ARBA" id="ARBA00011073"/>
    </source>
</evidence>
<feature type="domain" description="Peptidase S8/S53" evidence="9">
    <location>
        <begin position="451"/>
        <end position="683"/>
    </location>
</feature>
<dbReference type="RefSeq" id="WP_275060332.1">
    <property type="nucleotide sequence ID" value="NZ_CP109617.1"/>
</dbReference>
<feature type="domain" description="Bacterial Ig" evidence="10">
    <location>
        <begin position="816"/>
        <end position="890"/>
    </location>
</feature>
<dbReference type="InterPro" id="IPR050131">
    <property type="entry name" value="Peptidase_S8_subtilisin-like"/>
</dbReference>
<comment type="similarity">
    <text evidence="2 7">Belongs to the peptidase S8 family.</text>
</comment>
<dbReference type="Proteomes" id="UP001219957">
    <property type="component" value="Chromosome"/>
</dbReference>
<organism evidence="11 12">
    <name type="scientific">Exiguobacterium profundum</name>
    <dbReference type="NCBI Taxonomy" id="307643"/>
    <lineage>
        <taxon>Bacteria</taxon>
        <taxon>Bacillati</taxon>
        <taxon>Bacillota</taxon>
        <taxon>Bacilli</taxon>
        <taxon>Bacillales</taxon>
        <taxon>Bacillales Family XII. Incertae Sedis</taxon>
        <taxon>Exiguobacterium</taxon>
    </lineage>
</organism>
<evidence type="ECO:0000256" key="5">
    <source>
        <dbReference type="ARBA" id="ARBA00022801"/>
    </source>
</evidence>
<dbReference type="InterPro" id="IPR034084">
    <property type="entry name" value="Thermitase-like_dom"/>
</dbReference>
<evidence type="ECO:0000256" key="6">
    <source>
        <dbReference type="ARBA" id="ARBA00022825"/>
    </source>
</evidence>
<evidence type="ECO:0000313" key="11">
    <source>
        <dbReference type="EMBL" id="WED55869.1"/>
    </source>
</evidence>
<reference evidence="11 12" key="1">
    <citation type="submission" date="2022-10" db="EMBL/GenBank/DDBJ databases">
        <title>Complete genome sequence of Exiguobacterium profundum TSS-3 isolated from an extremely saline-alkaline spring located in Ixtapa, Chiapas-Mexico.</title>
        <authorList>
            <person name="Rincon-Rosales R."/>
            <person name="Rogel M.A."/>
            <person name="Rincon-Molina C.I."/>
            <person name="Guerrero G."/>
            <person name="Manzano-Gomez L.A."/>
            <person name="Lopez-Lopez A."/>
            <person name="Rincon Molina F.A."/>
            <person name="Martinez-Romero E."/>
        </authorList>
    </citation>
    <scope>NUCLEOTIDE SEQUENCE [LARGE SCALE GENOMIC DNA]</scope>
    <source>
        <strain evidence="11 12">TSS-3</strain>
    </source>
</reference>
<feature type="active site" description="Charge relay system" evidence="7">
    <location>
        <position position="649"/>
    </location>
</feature>
<dbReference type="InterPro" id="IPR000209">
    <property type="entry name" value="Peptidase_S8/S53_dom"/>
</dbReference>
<dbReference type="InterPro" id="IPR015500">
    <property type="entry name" value="Peptidase_S8_subtilisin-rel"/>
</dbReference>